<feature type="region of interest" description="Disordered" evidence="9">
    <location>
        <begin position="1"/>
        <end position="102"/>
    </location>
</feature>
<dbReference type="PANTHER" id="PTHR21577:SF3">
    <property type="entry name" value="SHUGOSHIN 1-RELATED"/>
    <property type="match status" value="1"/>
</dbReference>
<gene>
    <name evidence="11" type="ORF">N300_06714</name>
</gene>
<name>A0A091I538_CALAN</name>
<evidence type="ECO:0000256" key="2">
    <source>
        <dbReference type="ARBA" id="ARBA00010845"/>
    </source>
</evidence>
<feature type="compositionally biased region" description="Basic and acidic residues" evidence="9">
    <location>
        <begin position="22"/>
        <end position="33"/>
    </location>
</feature>
<proteinExistence type="inferred from homology"/>
<dbReference type="GO" id="GO:0051177">
    <property type="term" value="P:meiotic sister chromatid cohesion"/>
    <property type="evidence" value="ECO:0007669"/>
    <property type="project" value="TreeGrafter"/>
</dbReference>
<dbReference type="InterPro" id="IPR038889">
    <property type="entry name" value="Shugoshin1/2"/>
</dbReference>
<dbReference type="Proteomes" id="UP000054308">
    <property type="component" value="Unassembled WGS sequence"/>
</dbReference>
<evidence type="ECO:0000256" key="1">
    <source>
        <dbReference type="ARBA" id="ARBA00004584"/>
    </source>
</evidence>
<evidence type="ECO:0000256" key="9">
    <source>
        <dbReference type="SAM" id="MobiDB-lite"/>
    </source>
</evidence>
<dbReference type="GO" id="GO:0000776">
    <property type="term" value="C:kinetochore"/>
    <property type="evidence" value="ECO:0007669"/>
    <property type="project" value="TreeGrafter"/>
</dbReference>
<dbReference type="GO" id="GO:0045132">
    <property type="term" value="P:meiotic chromosome segregation"/>
    <property type="evidence" value="ECO:0007669"/>
    <property type="project" value="InterPro"/>
</dbReference>
<dbReference type="STRING" id="9244.A0A091I538"/>
<sequence length="137" mass="15466">AFDNHNASMKVSTLENSEVCGEDDHSKALDSGRTEQILDLISKETYSKTLTPRHGRKTLQDLTNTSVGSHTSLPKSPQTSEENSAAPPRRRRTTVCYKEPNLHSKLRRGDQFTDTQFLDSPVYKVKNKRSFKSKSKI</sequence>
<feature type="non-terminal residue" evidence="11">
    <location>
        <position position="137"/>
    </location>
</feature>
<dbReference type="InterPro" id="IPR011515">
    <property type="entry name" value="Shugoshin_C"/>
</dbReference>
<keyword evidence="4" id="KW-0132">Cell division</keyword>
<keyword evidence="3" id="KW-0158">Chromosome</keyword>
<evidence type="ECO:0000256" key="4">
    <source>
        <dbReference type="ARBA" id="ARBA00022618"/>
    </source>
</evidence>
<evidence type="ECO:0000313" key="11">
    <source>
        <dbReference type="EMBL" id="KFP02515.1"/>
    </source>
</evidence>
<evidence type="ECO:0000256" key="8">
    <source>
        <dbReference type="ARBA" id="ARBA00023328"/>
    </source>
</evidence>
<dbReference type="Pfam" id="PF07557">
    <property type="entry name" value="Shugoshin_C"/>
    <property type="match status" value="1"/>
</dbReference>
<evidence type="ECO:0000259" key="10">
    <source>
        <dbReference type="Pfam" id="PF07557"/>
    </source>
</evidence>
<dbReference type="GO" id="GO:0051301">
    <property type="term" value="P:cell division"/>
    <property type="evidence" value="ECO:0007669"/>
    <property type="project" value="UniProtKB-KW"/>
</dbReference>
<dbReference type="PANTHER" id="PTHR21577">
    <property type="entry name" value="SHUGOSHIN"/>
    <property type="match status" value="1"/>
</dbReference>
<keyword evidence="7" id="KW-0131">Cell cycle</keyword>
<evidence type="ECO:0000256" key="5">
    <source>
        <dbReference type="ARBA" id="ARBA00022829"/>
    </source>
</evidence>
<evidence type="ECO:0000313" key="12">
    <source>
        <dbReference type="Proteomes" id="UP000054308"/>
    </source>
</evidence>
<feature type="domain" description="Shugoshin C-terminal" evidence="10">
    <location>
        <begin position="87"/>
        <end position="108"/>
    </location>
</feature>
<comment type="subcellular location">
    <subcellularLocation>
        <location evidence="1">Chromosome</location>
        <location evidence="1">Centromere</location>
    </subcellularLocation>
</comment>
<protein>
    <submittedName>
        <fullName evidence="11">Shugoshin-like 1</fullName>
    </submittedName>
</protein>
<reference evidence="11 12" key="1">
    <citation type="submission" date="2014-04" db="EMBL/GenBank/DDBJ databases">
        <title>Genome evolution of avian class.</title>
        <authorList>
            <person name="Zhang G."/>
            <person name="Li C."/>
        </authorList>
    </citation>
    <scope>NUCLEOTIDE SEQUENCE [LARGE SCALE GENOMIC DNA]</scope>
    <source>
        <strain evidence="11">BGI_N300</strain>
    </source>
</reference>
<evidence type="ECO:0000256" key="7">
    <source>
        <dbReference type="ARBA" id="ARBA00023306"/>
    </source>
</evidence>
<keyword evidence="5" id="KW-0159">Chromosome partition</keyword>
<accession>A0A091I538</accession>
<feature type="compositionally biased region" description="Polar residues" evidence="9">
    <location>
        <begin position="60"/>
        <end position="83"/>
    </location>
</feature>
<dbReference type="GO" id="GO:0005634">
    <property type="term" value="C:nucleus"/>
    <property type="evidence" value="ECO:0007669"/>
    <property type="project" value="InterPro"/>
</dbReference>
<feature type="compositionally biased region" description="Polar residues" evidence="9">
    <location>
        <begin position="1"/>
        <end position="16"/>
    </location>
</feature>
<keyword evidence="8" id="KW-0137">Centromere</keyword>
<feature type="non-terminal residue" evidence="11">
    <location>
        <position position="1"/>
    </location>
</feature>
<keyword evidence="12" id="KW-1185">Reference proteome</keyword>
<evidence type="ECO:0000256" key="3">
    <source>
        <dbReference type="ARBA" id="ARBA00022454"/>
    </source>
</evidence>
<dbReference type="EMBL" id="KL218130">
    <property type="protein sequence ID" value="KFP02515.1"/>
    <property type="molecule type" value="Genomic_DNA"/>
</dbReference>
<comment type="similarity">
    <text evidence="2">Belongs to the shugoshin family.</text>
</comment>
<dbReference type="AlphaFoldDB" id="A0A091I538"/>
<keyword evidence="6" id="KW-0175">Coiled coil</keyword>
<organism evidence="11 12">
    <name type="scientific">Calypte anna</name>
    <name type="common">Anna's hummingbird</name>
    <name type="synonym">Archilochus anna</name>
    <dbReference type="NCBI Taxonomy" id="9244"/>
    <lineage>
        <taxon>Eukaryota</taxon>
        <taxon>Metazoa</taxon>
        <taxon>Chordata</taxon>
        <taxon>Craniata</taxon>
        <taxon>Vertebrata</taxon>
        <taxon>Euteleostomi</taxon>
        <taxon>Archelosauria</taxon>
        <taxon>Archosauria</taxon>
        <taxon>Dinosauria</taxon>
        <taxon>Saurischia</taxon>
        <taxon>Theropoda</taxon>
        <taxon>Coelurosauria</taxon>
        <taxon>Aves</taxon>
        <taxon>Neognathae</taxon>
        <taxon>Neoaves</taxon>
        <taxon>Strisores</taxon>
        <taxon>Apodiformes</taxon>
        <taxon>Trochilidae</taxon>
        <taxon>Calypte</taxon>
    </lineage>
</organism>
<evidence type="ECO:0000256" key="6">
    <source>
        <dbReference type="ARBA" id="ARBA00023054"/>
    </source>
</evidence>